<name>A0A2A2H6G2_METBR</name>
<keyword evidence="2" id="KW-1003">Cell membrane</keyword>
<comment type="subcellular location">
    <subcellularLocation>
        <location evidence="1">Cell membrane</location>
        <topology evidence="1">Multi-pass membrane protein</topology>
    </subcellularLocation>
</comment>
<dbReference type="GO" id="GO:0005886">
    <property type="term" value="C:plasma membrane"/>
    <property type="evidence" value="ECO:0007669"/>
    <property type="project" value="UniProtKB-SubCell"/>
</dbReference>
<feature type="transmembrane region" description="Helical" evidence="6">
    <location>
        <begin position="114"/>
        <end position="135"/>
    </location>
</feature>
<evidence type="ECO:0000256" key="4">
    <source>
        <dbReference type="ARBA" id="ARBA00022989"/>
    </source>
</evidence>
<gene>
    <name evidence="7" type="ORF">ASJ80_11910</name>
</gene>
<sequence>MFNLLIAGITLGLYSGLSPGPLLILLISQTLKHGHREGIKVAFSPLITDLPIIAVSIIFLSFVAGYSSILGIISILGGLFLLYMAYESFKTRELTEDIEAEEPKSLKKGATVNFLNPAPYLFWITVGGPLIINAYTGSILAPLMFIIGFYVLLVGSKIVLAFAAGKSREFITGKPYLYIMRILGIVLVLFAIYFFNQGVHLLIK</sequence>
<keyword evidence="5 6" id="KW-0472">Membrane</keyword>
<feature type="transmembrane region" description="Helical" evidence="6">
    <location>
        <begin position="39"/>
        <end position="60"/>
    </location>
</feature>
<dbReference type="PANTHER" id="PTHR30086:SF20">
    <property type="entry name" value="ARGININE EXPORTER PROTEIN ARGO-RELATED"/>
    <property type="match status" value="1"/>
</dbReference>
<evidence type="ECO:0008006" key="9">
    <source>
        <dbReference type="Google" id="ProtNLM"/>
    </source>
</evidence>
<dbReference type="Pfam" id="PF01810">
    <property type="entry name" value="LysE"/>
    <property type="match status" value="1"/>
</dbReference>
<dbReference type="Proteomes" id="UP000217784">
    <property type="component" value="Unassembled WGS sequence"/>
</dbReference>
<dbReference type="EMBL" id="LMVM01000012">
    <property type="protein sequence ID" value="PAV05002.1"/>
    <property type="molecule type" value="Genomic_DNA"/>
</dbReference>
<evidence type="ECO:0000256" key="1">
    <source>
        <dbReference type="ARBA" id="ARBA00004651"/>
    </source>
</evidence>
<reference evidence="7 8" key="1">
    <citation type="journal article" date="2017" name="BMC Genomics">
        <title>Genomic analysis of methanogenic archaea reveals a shift towards energy conservation.</title>
        <authorList>
            <person name="Gilmore S.P."/>
            <person name="Henske J.K."/>
            <person name="Sexton J.A."/>
            <person name="Solomon K.V."/>
            <person name="Seppala S."/>
            <person name="Yoo J.I."/>
            <person name="Huyett L.M."/>
            <person name="Pressman A."/>
            <person name="Cogan J.Z."/>
            <person name="Kivenson V."/>
            <person name="Peng X."/>
            <person name="Tan Y."/>
            <person name="Valentine D.L."/>
            <person name="O'Malley M.A."/>
        </authorList>
    </citation>
    <scope>NUCLEOTIDE SEQUENCE [LARGE SCALE GENOMIC DNA]</scope>
    <source>
        <strain evidence="7 8">M.o.H.</strain>
    </source>
</reference>
<evidence type="ECO:0000313" key="7">
    <source>
        <dbReference type="EMBL" id="PAV05002.1"/>
    </source>
</evidence>
<protein>
    <recommendedName>
        <fullName evidence="9">Lysine transporter LysE</fullName>
    </recommendedName>
</protein>
<feature type="transmembrane region" description="Helical" evidence="6">
    <location>
        <begin position="176"/>
        <end position="195"/>
    </location>
</feature>
<dbReference type="PANTHER" id="PTHR30086">
    <property type="entry name" value="ARGININE EXPORTER PROTEIN ARGO"/>
    <property type="match status" value="1"/>
</dbReference>
<feature type="transmembrane region" description="Helical" evidence="6">
    <location>
        <begin position="6"/>
        <end position="27"/>
    </location>
</feature>
<proteinExistence type="predicted"/>
<keyword evidence="3 6" id="KW-0812">Transmembrane</keyword>
<keyword evidence="8" id="KW-1185">Reference proteome</keyword>
<evidence type="ECO:0000256" key="6">
    <source>
        <dbReference type="SAM" id="Phobius"/>
    </source>
</evidence>
<accession>A0A2A2H6G2</accession>
<keyword evidence="4 6" id="KW-1133">Transmembrane helix</keyword>
<dbReference type="AlphaFoldDB" id="A0A2A2H6G2"/>
<dbReference type="RefSeq" id="WP_069584263.1">
    <property type="nucleotide sequence ID" value="NZ_LMVM01000012.1"/>
</dbReference>
<organism evidence="7 8">
    <name type="scientific">Methanobacterium bryantii</name>
    <dbReference type="NCBI Taxonomy" id="2161"/>
    <lineage>
        <taxon>Archaea</taxon>
        <taxon>Methanobacteriati</taxon>
        <taxon>Methanobacteriota</taxon>
        <taxon>Methanomada group</taxon>
        <taxon>Methanobacteria</taxon>
        <taxon>Methanobacteriales</taxon>
        <taxon>Methanobacteriaceae</taxon>
        <taxon>Methanobacterium</taxon>
    </lineage>
</organism>
<feature type="transmembrane region" description="Helical" evidence="6">
    <location>
        <begin position="141"/>
        <end position="164"/>
    </location>
</feature>
<comment type="caution">
    <text evidence="7">The sequence shown here is derived from an EMBL/GenBank/DDBJ whole genome shotgun (WGS) entry which is preliminary data.</text>
</comment>
<dbReference type="InterPro" id="IPR001123">
    <property type="entry name" value="LeuE-type"/>
</dbReference>
<evidence type="ECO:0000256" key="3">
    <source>
        <dbReference type="ARBA" id="ARBA00022692"/>
    </source>
</evidence>
<evidence type="ECO:0000256" key="5">
    <source>
        <dbReference type="ARBA" id="ARBA00023136"/>
    </source>
</evidence>
<dbReference type="OrthoDB" id="121309at2157"/>
<evidence type="ECO:0000256" key="2">
    <source>
        <dbReference type="ARBA" id="ARBA00022475"/>
    </source>
</evidence>
<feature type="transmembrane region" description="Helical" evidence="6">
    <location>
        <begin position="66"/>
        <end position="86"/>
    </location>
</feature>
<dbReference type="GO" id="GO:0015171">
    <property type="term" value="F:amino acid transmembrane transporter activity"/>
    <property type="evidence" value="ECO:0007669"/>
    <property type="project" value="TreeGrafter"/>
</dbReference>
<evidence type="ECO:0000313" key="8">
    <source>
        <dbReference type="Proteomes" id="UP000217784"/>
    </source>
</evidence>